<dbReference type="Proteomes" id="UP000294847">
    <property type="component" value="Chromosome 4"/>
</dbReference>
<dbReference type="InterPro" id="IPR033964">
    <property type="entry name" value="ABBA"/>
</dbReference>
<keyword evidence="1" id="KW-0808">Transferase</keyword>
<dbReference type="EMBL" id="CP034207">
    <property type="protein sequence ID" value="QBZ61241.1"/>
    <property type="molecule type" value="Genomic_DNA"/>
</dbReference>
<protein>
    <recommendedName>
        <fullName evidence="4">Tryptophan dimethylallyltransferase</fullName>
    </recommendedName>
</protein>
<dbReference type="InterPro" id="IPR017795">
    <property type="entry name" value="ABBA_NscD-like"/>
</dbReference>
<evidence type="ECO:0008006" key="4">
    <source>
        <dbReference type="Google" id="ProtNLM"/>
    </source>
</evidence>
<dbReference type="Pfam" id="PF11991">
    <property type="entry name" value="Trp_DMAT"/>
    <property type="match status" value="1"/>
</dbReference>
<dbReference type="NCBIfam" id="TIGR03429">
    <property type="entry name" value="arom_pren_DMATS"/>
    <property type="match status" value="1"/>
</dbReference>
<evidence type="ECO:0000313" key="2">
    <source>
        <dbReference type="EMBL" id="QBZ61241.1"/>
    </source>
</evidence>
<sequence>MLATPASPAMPLPGSTADLDLAYPPSPRSVPLGIRAATANNLIASFDQPHDPEQKWWWSRCAPLFYTILNASGSYTPEQMAEHMRVVRDVVIPSLGPRPSKAAAKGLITLDGTPFEPSWNFTRGRSVVRYAFEPLWDTGSNPEEPFGGRQVPEFARVLSRVAAPDTHLGWFDQIWARWNVAGDEAARAKQALIAHGKPASARVPQLFLAFDHHGAERRLKSYHFPILKHLATGVSTEKLVLDMMTDLRPGGDELRAAAAKMKTFFDRTKYPAAAEMLSIDCVDPRTARVKIYARTQSNSLDTVRETMTLAGLQTDEQTMEGVARVAKFWHLLLDERGGMERGQNKELRVKATHHTGICFVFEIRPGSDRVSVKPQMPWCQTNGTDARGAENFAAVLKMFGWEDHVDRFEKGVMAAASLPGQNYATEAGGLSYLAYEYNQKGEDYISTYLSPRCHADHGFD</sequence>
<dbReference type="GO" id="GO:0009820">
    <property type="term" value="P:alkaloid metabolic process"/>
    <property type="evidence" value="ECO:0007669"/>
    <property type="project" value="InterPro"/>
</dbReference>
<organism evidence="2 3">
    <name type="scientific">Pyricularia oryzae</name>
    <name type="common">Rice blast fungus</name>
    <name type="synonym">Magnaporthe oryzae</name>
    <dbReference type="NCBI Taxonomy" id="318829"/>
    <lineage>
        <taxon>Eukaryota</taxon>
        <taxon>Fungi</taxon>
        <taxon>Dikarya</taxon>
        <taxon>Ascomycota</taxon>
        <taxon>Pezizomycotina</taxon>
        <taxon>Sordariomycetes</taxon>
        <taxon>Sordariomycetidae</taxon>
        <taxon>Magnaporthales</taxon>
        <taxon>Pyriculariaceae</taxon>
        <taxon>Pyricularia</taxon>
    </lineage>
</organism>
<dbReference type="AlphaFoldDB" id="A0A4P7NH06"/>
<name>A0A4P7NH06_PYROR</name>
<dbReference type="SFLD" id="SFLDG01162">
    <property type="entry name" value="I"/>
    <property type="match status" value="1"/>
</dbReference>
<dbReference type="SFLD" id="SFLDS00036">
    <property type="entry name" value="Aromatic_Prenyltransferase"/>
    <property type="match status" value="1"/>
</dbReference>
<accession>A0A4P7NH06</accession>
<gene>
    <name evidence="2" type="ORF">PoMZ_08189</name>
</gene>
<dbReference type="PANTHER" id="PTHR40627:SF5">
    <property type="entry name" value="INDOLE PRENYLTRANSFERASE TDIB"/>
    <property type="match status" value="1"/>
</dbReference>
<proteinExistence type="predicted"/>
<dbReference type="VEuPathDB" id="FungiDB:M_BR32_EuGene_00041021"/>
<evidence type="ECO:0000256" key="1">
    <source>
        <dbReference type="ARBA" id="ARBA00022679"/>
    </source>
</evidence>
<evidence type="ECO:0000313" key="3">
    <source>
        <dbReference type="Proteomes" id="UP000294847"/>
    </source>
</evidence>
<dbReference type="CDD" id="cd13929">
    <property type="entry name" value="PT-DMATS_CymD"/>
    <property type="match status" value="1"/>
</dbReference>
<reference evidence="2 3" key="1">
    <citation type="journal article" date="2019" name="Mol. Biol. Evol.">
        <title>Blast fungal genomes show frequent chromosomal changes, gene gains and losses, and effector gene turnover.</title>
        <authorList>
            <person name="Gomez Luciano L.B."/>
            <person name="Jason Tsai I."/>
            <person name="Chuma I."/>
            <person name="Tosa Y."/>
            <person name="Chen Y.H."/>
            <person name="Li J.Y."/>
            <person name="Li M.Y."/>
            <person name="Jade Lu M.Y."/>
            <person name="Nakayashiki H."/>
            <person name="Li W.H."/>
        </authorList>
    </citation>
    <scope>NUCLEOTIDE SEQUENCE [LARGE SCALE GENOMIC DNA]</scope>
    <source>
        <strain evidence="2">MZ5-1-6</strain>
    </source>
</reference>
<dbReference type="GO" id="GO:0016765">
    <property type="term" value="F:transferase activity, transferring alkyl or aryl (other than methyl) groups"/>
    <property type="evidence" value="ECO:0007669"/>
    <property type="project" value="InterPro"/>
</dbReference>
<dbReference type="PANTHER" id="PTHR40627">
    <property type="entry name" value="INDOLE PRENYLTRANSFERASE TDIB-RELATED"/>
    <property type="match status" value="1"/>
</dbReference>